<accession>A0A3A5L344</accession>
<dbReference type="OrthoDB" id="9859548at2"/>
<dbReference type="RefSeq" id="WP_120012963.1">
    <property type="nucleotide sequence ID" value="NZ_QZWZ01000002.1"/>
</dbReference>
<evidence type="ECO:0000313" key="1">
    <source>
        <dbReference type="EMBL" id="RJT42007.1"/>
    </source>
</evidence>
<gene>
    <name evidence="1" type="ORF">D3227_04835</name>
</gene>
<dbReference type="Proteomes" id="UP000272706">
    <property type="component" value="Unassembled WGS sequence"/>
</dbReference>
<proteinExistence type="predicted"/>
<dbReference type="AlphaFoldDB" id="A0A3A5L344"/>
<protein>
    <submittedName>
        <fullName evidence="1">Uncharacterized protein</fullName>
    </submittedName>
</protein>
<organism evidence="1 2">
    <name type="scientific">Mesorhizobium waimense</name>
    <dbReference type="NCBI Taxonomy" id="1300307"/>
    <lineage>
        <taxon>Bacteria</taxon>
        <taxon>Pseudomonadati</taxon>
        <taxon>Pseudomonadota</taxon>
        <taxon>Alphaproteobacteria</taxon>
        <taxon>Hyphomicrobiales</taxon>
        <taxon>Phyllobacteriaceae</taxon>
        <taxon>Mesorhizobium</taxon>
    </lineage>
</organism>
<keyword evidence="2" id="KW-1185">Reference proteome</keyword>
<evidence type="ECO:0000313" key="2">
    <source>
        <dbReference type="Proteomes" id="UP000272706"/>
    </source>
</evidence>
<dbReference type="EMBL" id="QZWZ01000002">
    <property type="protein sequence ID" value="RJT42007.1"/>
    <property type="molecule type" value="Genomic_DNA"/>
</dbReference>
<name>A0A3A5L344_9HYPH</name>
<sequence length="97" mass="10580">MTKMASLAQKYGDFDKPYGSNTDEYFPSLCLDEKQMDGLDLGKPDIGTEMTMTATVRVSNLSASKNGSRSMSFEIIEAGFEPKEKKPDAASVLFPNG</sequence>
<reference evidence="1 2" key="1">
    <citation type="submission" date="2018-09" db="EMBL/GenBank/DDBJ databases">
        <title>Mesorhizobium carmichaelinearum sp. nov. isolated from Carmichaelinea spp. root nodules in New Zealand.</title>
        <authorList>
            <person name="De Meyer S.E."/>
        </authorList>
    </citation>
    <scope>NUCLEOTIDE SEQUENCE [LARGE SCALE GENOMIC DNA]</scope>
    <source>
        <strain evidence="1 2">ICMP19557</strain>
    </source>
</reference>
<comment type="caution">
    <text evidence="1">The sequence shown here is derived from an EMBL/GenBank/DDBJ whole genome shotgun (WGS) entry which is preliminary data.</text>
</comment>